<reference evidence="4 5" key="1">
    <citation type="submission" date="2018-04" db="EMBL/GenBank/DDBJ databases">
        <title>Genomic Encyclopedia of Type Strains, Phase III (KMG-III): the genomes of soil and plant-associated and newly described type strains.</title>
        <authorList>
            <person name="Whitman W."/>
        </authorList>
    </citation>
    <scope>NUCLEOTIDE SEQUENCE [LARGE SCALE GENOMIC DNA]</scope>
    <source>
        <strain evidence="4 5">JA192</strain>
    </source>
</reference>
<dbReference type="EMBL" id="PZZW01000012">
    <property type="protein sequence ID" value="PTM75257.1"/>
    <property type="molecule type" value="Genomic_DNA"/>
</dbReference>
<dbReference type="InterPro" id="IPR001343">
    <property type="entry name" value="Hemolysn_Ca-bd"/>
</dbReference>
<comment type="caution">
    <text evidence="4">The sequence shown here is derived from an EMBL/GenBank/DDBJ whole genome shotgun (WGS) entry which is preliminary data.</text>
</comment>
<evidence type="ECO:0000256" key="2">
    <source>
        <dbReference type="ARBA" id="ARBA00022525"/>
    </source>
</evidence>
<dbReference type="Pfam" id="PF00353">
    <property type="entry name" value="HemolysinCabind"/>
    <property type="match status" value="3"/>
</dbReference>
<keyword evidence="2" id="KW-0964">Secreted</keyword>
<evidence type="ECO:0000256" key="3">
    <source>
        <dbReference type="SAM" id="MobiDB-lite"/>
    </source>
</evidence>
<accession>A0ABX5J669</accession>
<dbReference type="SUPFAM" id="SSF51120">
    <property type="entry name" value="beta-Roll"/>
    <property type="match status" value="3"/>
</dbReference>
<keyword evidence="5" id="KW-1185">Reference proteome</keyword>
<feature type="compositionally biased region" description="Gly residues" evidence="3">
    <location>
        <begin position="148"/>
        <end position="158"/>
    </location>
</feature>
<dbReference type="InterPro" id="IPR050557">
    <property type="entry name" value="RTX_toxin/Mannuronan_C5-epim"/>
</dbReference>
<dbReference type="PANTHER" id="PTHR38340">
    <property type="entry name" value="S-LAYER PROTEIN"/>
    <property type="match status" value="1"/>
</dbReference>
<proteinExistence type="predicted"/>
<sequence length="484" mass="49712">MSGRIYGAAFRDLDSDLLRDPGEGLANTLFRVGSKQATTSGTGTYAMAVVPYSTSDLYIRHGAIQISARVQFAEGDARIDLVNNSLLLSSATLTLVGGIHNARLTGRAEIDLFAEDYYYDDTYNWNVLIGNDAANTLGGNGGNDTLRGGGGADSLDGGGDNDRLYGGAGDDRLNGGSGNDLLQGDAGDDTLDGYDGLDTLMGGAGDDRLYASSAYRVDGGSGIDTVSFDSYAALTVRLDVTKGQDTGDGRKILTGVENVIGGRYGDTIGGNAGNNLLSGEDGNDLLTGQAGNDTLLGGSGSDTLLGGAGNDVLDGGEDGSFDWANFLTPGAVTVDLAQGIVRSTAFGTDSITGVEGIVTGSGADLIRGDDDNNELYGSAGNDTLYGGAGNDSLHGGSGADLLVGGNGTDIFVFEAGCGADTIQGYYNELIYISSELANGAQSDDQVYDMYGQQTAGGFLLDFGGGNRILLQNVSDISYWRIEIM</sequence>
<comment type="subcellular location">
    <subcellularLocation>
        <location evidence="1">Secreted</location>
    </subcellularLocation>
</comment>
<dbReference type="PANTHER" id="PTHR38340:SF1">
    <property type="entry name" value="S-LAYER PROTEIN"/>
    <property type="match status" value="1"/>
</dbReference>
<gene>
    <name evidence="4" type="ORF">C8J29_11247</name>
</gene>
<protein>
    <submittedName>
        <fullName evidence="4">Hemolysin type calcium-binding protein</fullName>
    </submittedName>
</protein>
<dbReference type="RefSeq" id="WP_069330494.1">
    <property type="nucleotide sequence ID" value="NZ_MABH01000039.1"/>
</dbReference>
<dbReference type="Proteomes" id="UP000240800">
    <property type="component" value="Unassembled WGS sequence"/>
</dbReference>
<dbReference type="InterPro" id="IPR018511">
    <property type="entry name" value="Hemolysin-typ_Ca-bd_CS"/>
</dbReference>
<dbReference type="PRINTS" id="PR00313">
    <property type="entry name" value="CABNDNGRPT"/>
</dbReference>
<dbReference type="Gene3D" id="2.150.10.10">
    <property type="entry name" value="Serralysin-like metalloprotease, C-terminal"/>
    <property type="match status" value="2"/>
</dbReference>
<name>A0ABX5J669_9RHOB</name>
<evidence type="ECO:0000313" key="5">
    <source>
        <dbReference type="Proteomes" id="UP000240800"/>
    </source>
</evidence>
<organism evidence="4 5">
    <name type="scientific">Cereibacter johrii</name>
    <dbReference type="NCBI Taxonomy" id="445629"/>
    <lineage>
        <taxon>Bacteria</taxon>
        <taxon>Pseudomonadati</taxon>
        <taxon>Pseudomonadota</taxon>
        <taxon>Alphaproteobacteria</taxon>
        <taxon>Rhodobacterales</taxon>
        <taxon>Paracoccaceae</taxon>
        <taxon>Cereibacter</taxon>
    </lineage>
</organism>
<feature type="region of interest" description="Disordered" evidence="3">
    <location>
        <begin position="148"/>
        <end position="185"/>
    </location>
</feature>
<dbReference type="PROSITE" id="PS00330">
    <property type="entry name" value="HEMOLYSIN_CALCIUM"/>
    <property type="match status" value="6"/>
</dbReference>
<evidence type="ECO:0000256" key="1">
    <source>
        <dbReference type="ARBA" id="ARBA00004613"/>
    </source>
</evidence>
<evidence type="ECO:0000313" key="4">
    <source>
        <dbReference type="EMBL" id="PTM75257.1"/>
    </source>
</evidence>
<dbReference type="InterPro" id="IPR011049">
    <property type="entry name" value="Serralysin-like_metalloprot_C"/>
</dbReference>